<sequence>MNIRTALGLVALGTLATASLAGEPKETKLKPTLVLRGSHSAIRKERFVVVTQEREWKELWAQHRGKEADPPFTERDQELSPDFDIHFVVAVFVGCDASLSVETFMRGDEVLLHVSARGYQTEGRLPGQVDGLSKRTAHQEAKDEAVADYCFIVLPKPLKTVVVETDVRRQLDLPPQWKEQVRFHVPQDKK</sequence>
<evidence type="ECO:0000313" key="2">
    <source>
        <dbReference type="EMBL" id="MBP3960719.1"/>
    </source>
</evidence>
<keyword evidence="3" id="KW-1185">Reference proteome</keyword>
<keyword evidence="1" id="KW-0732">Signal</keyword>
<organism evidence="2 3">
    <name type="scientific">Gemmata palustris</name>
    <dbReference type="NCBI Taxonomy" id="2822762"/>
    <lineage>
        <taxon>Bacteria</taxon>
        <taxon>Pseudomonadati</taxon>
        <taxon>Planctomycetota</taxon>
        <taxon>Planctomycetia</taxon>
        <taxon>Gemmatales</taxon>
        <taxon>Gemmataceae</taxon>
        <taxon>Gemmata</taxon>
    </lineage>
</organism>
<evidence type="ECO:0000256" key="1">
    <source>
        <dbReference type="SAM" id="SignalP"/>
    </source>
</evidence>
<feature type="signal peptide" evidence="1">
    <location>
        <begin position="1"/>
        <end position="21"/>
    </location>
</feature>
<dbReference type="Proteomes" id="UP000676565">
    <property type="component" value="Unassembled WGS sequence"/>
</dbReference>
<feature type="chain" id="PRO_5046189143" evidence="1">
    <location>
        <begin position="22"/>
        <end position="190"/>
    </location>
</feature>
<accession>A0ABS5C404</accession>
<dbReference type="RefSeq" id="WP_210663034.1">
    <property type="nucleotide sequence ID" value="NZ_JAGKQQ010000002.1"/>
</dbReference>
<protein>
    <submittedName>
        <fullName evidence="2">Uncharacterized protein</fullName>
    </submittedName>
</protein>
<proteinExistence type="predicted"/>
<reference evidence="2 3" key="1">
    <citation type="submission" date="2021-04" db="EMBL/GenBank/DDBJ databases">
        <authorList>
            <person name="Ivanova A."/>
        </authorList>
    </citation>
    <scope>NUCLEOTIDE SEQUENCE [LARGE SCALE GENOMIC DNA]</scope>
    <source>
        <strain evidence="2 3">G18</strain>
    </source>
</reference>
<dbReference type="EMBL" id="JAGKQQ010000002">
    <property type="protein sequence ID" value="MBP3960719.1"/>
    <property type="molecule type" value="Genomic_DNA"/>
</dbReference>
<evidence type="ECO:0000313" key="3">
    <source>
        <dbReference type="Proteomes" id="UP000676565"/>
    </source>
</evidence>
<gene>
    <name evidence="2" type="ORF">J8F10_36310</name>
</gene>
<comment type="caution">
    <text evidence="2">The sequence shown here is derived from an EMBL/GenBank/DDBJ whole genome shotgun (WGS) entry which is preliminary data.</text>
</comment>
<name>A0ABS5C404_9BACT</name>